<organism evidence="3 4">
    <name type="scientific">Halocatena marina</name>
    <dbReference type="NCBI Taxonomy" id="2934937"/>
    <lineage>
        <taxon>Archaea</taxon>
        <taxon>Methanobacteriati</taxon>
        <taxon>Methanobacteriota</taxon>
        <taxon>Stenosarchaea group</taxon>
        <taxon>Halobacteria</taxon>
        <taxon>Halobacteriales</taxon>
        <taxon>Natronomonadaceae</taxon>
        <taxon>Halocatena</taxon>
    </lineage>
</organism>
<dbReference type="GO" id="GO:0016746">
    <property type="term" value="F:acyltransferase activity"/>
    <property type="evidence" value="ECO:0007669"/>
    <property type="project" value="UniProtKB-KW"/>
</dbReference>
<dbReference type="AlphaFoldDB" id="A0ABD5YLY1"/>
<evidence type="ECO:0000256" key="1">
    <source>
        <dbReference type="ARBA" id="ARBA00023229"/>
    </source>
</evidence>
<reference evidence="3 4" key="1">
    <citation type="journal article" date="2019" name="Int. J. Syst. Evol. Microbiol.">
        <title>The Global Catalogue of Microorganisms (GCM) 10K type strain sequencing project: providing services to taxonomists for standard genome sequencing and annotation.</title>
        <authorList>
            <consortium name="The Broad Institute Genomics Platform"/>
            <consortium name="The Broad Institute Genome Sequencing Center for Infectious Disease"/>
            <person name="Wu L."/>
            <person name="Ma J."/>
        </authorList>
    </citation>
    <scope>NUCLEOTIDE SEQUENCE [LARGE SCALE GENOMIC DNA]</scope>
    <source>
        <strain evidence="3 4">RDMS1</strain>
    </source>
</reference>
<keyword evidence="3" id="KW-0012">Acyltransferase</keyword>
<evidence type="ECO:0000313" key="3">
    <source>
        <dbReference type="EMBL" id="MFC7189937.1"/>
    </source>
</evidence>
<dbReference type="InterPro" id="IPR016039">
    <property type="entry name" value="Thiolase-like"/>
</dbReference>
<comment type="caution">
    <text evidence="3">The sequence shown here is derived from an EMBL/GenBank/DDBJ whole genome shotgun (WGS) entry which is preliminary data.</text>
</comment>
<dbReference type="GO" id="GO:0008299">
    <property type="term" value="P:isoprenoid biosynthetic process"/>
    <property type="evidence" value="ECO:0007669"/>
    <property type="project" value="UniProtKB-KW"/>
</dbReference>
<keyword evidence="3" id="KW-0808">Transferase</keyword>
<accession>A0ABD5YLY1</accession>
<dbReference type="GeneID" id="76199503"/>
<dbReference type="EC" id="2.3.1.-" evidence="3"/>
<feature type="domain" description="Thiolase C-terminal" evidence="2">
    <location>
        <begin position="245"/>
        <end position="389"/>
    </location>
</feature>
<keyword evidence="1" id="KW-0414">Isoprene biosynthesis</keyword>
<dbReference type="PANTHER" id="PTHR42870">
    <property type="entry name" value="ACETYL-COA C-ACETYLTRANSFERASE"/>
    <property type="match status" value="1"/>
</dbReference>
<dbReference type="InterPro" id="IPR002155">
    <property type="entry name" value="Thiolase"/>
</dbReference>
<dbReference type="Proteomes" id="UP001596417">
    <property type="component" value="Unassembled WGS sequence"/>
</dbReference>
<proteinExistence type="predicted"/>
<evidence type="ECO:0000259" key="2">
    <source>
        <dbReference type="Pfam" id="PF22691"/>
    </source>
</evidence>
<dbReference type="PANTHER" id="PTHR42870:SF2">
    <property type="entry name" value="LIPID-TRANSFER PROTEIN, PUTATIVE-RELATED"/>
    <property type="match status" value="1"/>
</dbReference>
<dbReference type="PIRSF" id="PIRSF000429">
    <property type="entry name" value="Ac-CoA_Ac_transf"/>
    <property type="match status" value="1"/>
</dbReference>
<dbReference type="Pfam" id="PF22691">
    <property type="entry name" value="Thiolase_C_1"/>
    <property type="match status" value="1"/>
</dbReference>
<evidence type="ECO:0000313" key="4">
    <source>
        <dbReference type="Proteomes" id="UP001596417"/>
    </source>
</evidence>
<name>A0ABD5YLY1_9EURY</name>
<dbReference type="InterPro" id="IPR055140">
    <property type="entry name" value="Thiolase_C_2"/>
</dbReference>
<protein>
    <submittedName>
        <fullName evidence="3">Thiolase family protein</fullName>
        <ecNumber evidence="3">2.3.1.-</ecNumber>
    </submittedName>
</protein>
<sequence length="394" mass="41844">MGAVLIGYGETSVGEAVGRGYEALNMWATREALSDTGLEPDDIDGLIASAPFRSERFPLPRLIEHLGVAPLQFAELTGLGGASHVNSIKRATAAVETGRAETVLVVAADALSSEIGPSTVIESLAESVGTFENPANIVPSLYAHVANWHIDTFGTTRKQLAEVASIAYEHASMQRPDRVHETETKSADEILDSPMISTPLTADQCALISDGGAAFIVTTEANAERLDRESRGNSERPPVRLVGFGAQHTHDHLTQMPTFGETGAVKAGQQAMTEADVTHDEIDLLEIYDCFTITVLRIVEDLGFCELGDGGSLIESGDLRLSGKWPLNTHGGALAQAHPGMPSGIFHITETIRQLQGRAEATQVEDASTALVHGNGGIFSTQAVAVLERGDTRD</sequence>
<gene>
    <name evidence="3" type="ORF">ACFQL7_08755</name>
</gene>
<dbReference type="RefSeq" id="WP_264554676.1">
    <property type="nucleotide sequence ID" value="NZ_CP109979.1"/>
</dbReference>
<dbReference type="Gene3D" id="3.40.47.10">
    <property type="match status" value="1"/>
</dbReference>
<dbReference type="EMBL" id="JBHTAX010000001">
    <property type="protein sequence ID" value="MFC7189937.1"/>
    <property type="molecule type" value="Genomic_DNA"/>
</dbReference>
<keyword evidence="4" id="KW-1185">Reference proteome</keyword>
<dbReference type="CDD" id="cd00829">
    <property type="entry name" value="SCP-x_thiolase"/>
    <property type="match status" value="1"/>
</dbReference>
<dbReference type="SUPFAM" id="SSF53901">
    <property type="entry name" value="Thiolase-like"/>
    <property type="match status" value="2"/>
</dbReference>